<evidence type="ECO:0000259" key="14">
    <source>
        <dbReference type="PROSITE" id="PS50055"/>
    </source>
</evidence>
<keyword evidence="17" id="KW-1185">Reference proteome</keyword>
<feature type="transmembrane region" description="Helical" evidence="13">
    <location>
        <begin position="520"/>
        <end position="543"/>
    </location>
</feature>
<dbReference type="Gene3D" id="3.90.190.10">
    <property type="entry name" value="Protein tyrosine phosphatase superfamily"/>
    <property type="match status" value="2"/>
</dbReference>
<feature type="non-terminal residue" evidence="16">
    <location>
        <position position="851"/>
    </location>
</feature>
<protein>
    <submittedName>
        <fullName evidence="16">PTPRN protein</fullName>
    </submittedName>
</protein>
<feature type="region of interest" description="Disordered" evidence="12">
    <location>
        <begin position="592"/>
        <end position="628"/>
    </location>
</feature>
<dbReference type="GO" id="GO:0045202">
    <property type="term" value="C:synapse"/>
    <property type="evidence" value="ECO:0007669"/>
    <property type="project" value="UniProtKB-SubCell"/>
</dbReference>
<evidence type="ECO:0000256" key="4">
    <source>
        <dbReference type="ARBA" id="ARBA00022989"/>
    </source>
</evidence>
<reference evidence="16" key="1">
    <citation type="submission" date="2019-09" db="EMBL/GenBank/DDBJ databases">
        <title>Bird 10,000 Genomes (B10K) Project - Family phase.</title>
        <authorList>
            <person name="Zhang G."/>
        </authorList>
    </citation>
    <scope>NUCLEOTIDE SEQUENCE</scope>
    <source>
        <strain evidence="16">B10K-DU-025-06</strain>
        <tissue evidence="16">Mixed tissue sample</tissue>
    </source>
</reference>
<keyword evidence="5" id="KW-0770">Synapse</keyword>
<evidence type="ECO:0000313" key="17">
    <source>
        <dbReference type="Proteomes" id="UP000637704"/>
    </source>
</evidence>
<organism evidence="16 17">
    <name type="scientific">Eolophus roseicapilla</name>
    <name type="common">Galah cockatoo</name>
    <name type="synonym">Cacatua roseicapilla</name>
    <dbReference type="NCBI Taxonomy" id="176039"/>
    <lineage>
        <taxon>Eukaryota</taxon>
        <taxon>Metazoa</taxon>
        <taxon>Chordata</taxon>
        <taxon>Craniata</taxon>
        <taxon>Vertebrata</taxon>
        <taxon>Euteleostomi</taxon>
        <taxon>Archelosauria</taxon>
        <taxon>Archosauria</taxon>
        <taxon>Dinosauria</taxon>
        <taxon>Saurischia</taxon>
        <taxon>Theropoda</taxon>
        <taxon>Coelurosauria</taxon>
        <taxon>Aves</taxon>
        <taxon>Neognathae</taxon>
        <taxon>Neoaves</taxon>
        <taxon>Telluraves</taxon>
        <taxon>Australaves</taxon>
        <taxon>Psittaciformes</taxon>
        <taxon>Cacatuidae</taxon>
        <taxon>Eolophus</taxon>
    </lineage>
</organism>
<dbReference type="SMART" id="SM01305">
    <property type="entry name" value="RESP18"/>
    <property type="match status" value="1"/>
</dbReference>
<dbReference type="PANTHER" id="PTHR46106:SF1">
    <property type="entry name" value="RECEPTOR-TYPE TYROSINE-PROTEIN PHOSPHATASE-LIKE N"/>
    <property type="match status" value="1"/>
</dbReference>
<evidence type="ECO:0000256" key="11">
    <source>
        <dbReference type="ARBA" id="ARBA00034103"/>
    </source>
</evidence>
<dbReference type="AlphaFoldDB" id="A0A851XDQ7"/>
<sequence length="851" mass="93038">GCLFDRRLCSPQEVCVQDGLFGQCQVGSMQDRPYFQVTSPVLQRLQDVLRHLMAQGLSWQDGITQYVISQEMERIPRIRLPPSLEPGGPPPYPGESPQCCLHPRFLPHRGSPRRAPLPADLGLPTAQHLGQPPPLLPSPLLQRYLEHLLLPSLPQLGYEEALLNPYSYHKFGYQDSGHQLPGSSARQSPETSSLLGRVPAQALFGAGPVPSYGGQPGMEGGHLFQDLGMLSLPREKASRPDPPNTRLQHSLRLPSDYRDMEEKEQPAPLASQPPPAQTDAALKRLASLLASYGLGLPELSPQQLSSLSMLLQLLQSSVPAPPFLSLQVMERGMQHGEEPVSPSSTVPPPKIPTSSTPGDGLRDGAVSSPAPQAEPQQGPSEEVLSSGKPIVVEKKSYTEAKDGGMQRGTRPPDEYGYIITDQKPLGLAAGVRLLELLAKHLHLSTASFINISVVGPALTFRIRQNPQNLSLADVASQAEQVKAELEAELSLKVVQTGVGEHNEAASYSRPSRFGDGFHTVLLTFIVLACMAGIAIAASAAFCLRRHAKQREKERLAALGPEGAADTTLEYQELCRQHMAAKSLFGRTEASAAPAETSRVSSVSSQFSDAPQPSPSSHSSTPSWCEEPVQSNMDISTGHMILAYMEDHLRNRDRLAKEWQALCAYQAEPSICSIAQSEANLKKNRNPDYVPYDHVRIKLKAESNPSRSDFINASPIIEHDPRMPAYIATQGPLSHTIADFWQMVWEHGCTVIVMLSPLAEDSVKQCDRYWPDEGSSLYHIYEASVASRTGTYILVDMVLNRMAKGVKEIDIAATLEHIRDQRPGMVQTKDQFEFALTAVAEEVNAILKALPQ</sequence>
<dbReference type="Pfam" id="PF00102">
    <property type="entry name" value="Y_phosphatase"/>
    <property type="match status" value="2"/>
</dbReference>
<dbReference type="GO" id="GO:0051046">
    <property type="term" value="P:regulation of secretion"/>
    <property type="evidence" value="ECO:0007669"/>
    <property type="project" value="TreeGrafter"/>
</dbReference>
<keyword evidence="7" id="KW-0675">Receptor</keyword>
<evidence type="ECO:0000256" key="5">
    <source>
        <dbReference type="ARBA" id="ARBA00023018"/>
    </source>
</evidence>
<dbReference type="PANTHER" id="PTHR46106">
    <property type="entry name" value="IA-2 PROTEIN TYROSINE PHOSPHATASE, ISOFORM C"/>
    <property type="match status" value="1"/>
</dbReference>
<comment type="caution">
    <text evidence="16">The sequence shown here is derived from an EMBL/GenBank/DDBJ whole genome shotgun (WGS) entry which is preliminary data.</text>
</comment>
<evidence type="ECO:0000256" key="9">
    <source>
        <dbReference type="ARBA" id="ARBA00023329"/>
    </source>
</evidence>
<dbReference type="InterPro" id="IPR033522">
    <property type="entry name" value="IA-2/IA-2_beta"/>
</dbReference>
<keyword evidence="6 13" id="KW-0472">Membrane</keyword>
<evidence type="ECO:0000256" key="3">
    <source>
        <dbReference type="ARBA" id="ARBA00022729"/>
    </source>
</evidence>
<dbReference type="InterPro" id="IPR000242">
    <property type="entry name" value="PTP_cat"/>
</dbReference>
<keyword evidence="4 13" id="KW-1133">Transmembrane helix</keyword>
<dbReference type="InterPro" id="IPR029403">
    <property type="entry name" value="RESP18_dom"/>
</dbReference>
<proteinExistence type="inferred from homology"/>
<dbReference type="Gene3D" id="3.30.70.2470">
    <property type="entry name" value="Protein-tyrosine phosphatase receptor IA-2 ectodomain"/>
    <property type="match status" value="1"/>
</dbReference>
<comment type="subcellular location">
    <subcellularLocation>
        <location evidence="1">Cytoplasmic vesicle</location>
        <location evidence="1">Secretory vesicle membrane</location>
        <topology evidence="1">Single-pass type I membrane protein</topology>
    </subcellularLocation>
    <subcellularLocation>
        <location evidence="11">Synapse</location>
    </subcellularLocation>
</comment>
<evidence type="ECO:0000256" key="2">
    <source>
        <dbReference type="ARBA" id="ARBA00022692"/>
    </source>
</evidence>
<keyword evidence="8" id="KW-0325">Glycoprotein</keyword>
<dbReference type="GO" id="GO:0035773">
    <property type="term" value="P:insulin secretion involved in cellular response to glucose stimulus"/>
    <property type="evidence" value="ECO:0007669"/>
    <property type="project" value="TreeGrafter"/>
</dbReference>
<evidence type="ECO:0000256" key="1">
    <source>
        <dbReference type="ARBA" id="ARBA00004212"/>
    </source>
</evidence>
<dbReference type="InterPro" id="IPR000387">
    <property type="entry name" value="Tyr_Pase_dom"/>
</dbReference>
<dbReference type="InterPro" id="IPR029021">
    <property type="entry name" value="Prot-tyrosine_phosphatase-like"/>
</dbReference>
<dbReference type="Pfam" id="PF11548">
    <property type="entry name" value="Receptor_IA-2"/>
    <property type="match status" value="1"/>
</dbReference>
<evidence type="ECO:0000256" key="7">
    <source>
        <dbReference type="ARBA" id="ARBA00023170"/>
    </source>
</evidence>
<dbReference type="GO" id="GO:0030141">
    <property type="term" value="C:secretory granule"/>
    <property type="evidence" value="ECO:0007669"/>
    <property type="project" value="InterPro"/>
</dbReference>
<feature type="compositionally biased region" description="Low complexity" evidence="12">
    <location>
        <begin position="597"/>
        <end position="622"/>
    </location>
</feature>
<evidence type="ECO:0000256" key="6">
    <source>
        <dbReference type="ARBA" id="ARBA00023136"/>
    </source>
</evidence>
<dbReference type="SUPFAM" id="SSF52799">
    <property type="entry name" value="(Phosphotyrosine protein) phosphatases II"/>
    <property type="match status" value="1"/>
</dbReference>
<evidence type="ECO:0000259" key="15">
    <source>
        <dbReference type="PROSITE" id="PS50056"/>
    </source>
</evidence>
<feature type="region of interest" description="Disordered" evidence="12">
    <location>
        <begin position="334"/>
        <end position="389"/>
    </location>
</feature>
<dbReference type="EMBL" id="WBNI01000081">
    <property type="protein sequence ID" value="NXD63683.1"/>
    <property type="molecule type" value="Genomic_DNA"/>
</dbReference>
<dbReference type="Proteomes" id="UP000637704">
    <property type="component" value="Unassembled WGS sequence"/>
</dbReference>
<dbReference type="GO" id="GO:0004725">
    <property type="term" value="F:protein tyrosine phosphatase activity"/>
    <property type="evidence" value="ECO:0007669"/>
    <property type="project" value="InterPro"/>
</dbReference>
<evidence type="ECO:0000256" key="8">
    <source>
        <dbReference type="ARBA" id="ARBA00023180"/>
    </source>
</evidence>
<keyword evidence="3" id="KW-0732">Signal</keyword>
<evidence type="ECO:0000256" key="13">
    <source>
        <dbReference type="SAM" id="Phobius"/>
    </source>
</evidence>
<feature type="domain" description="Tyrosine specific protein phosphatases" evidence="15">
    <location>
        <begin position="762"/>
        <end position="832"/>
    </location>
</feature>
<keyword evidence="2 13" id="KW-0812">Transmembrane</keyword>
<dbReference type="GO" id="GO:0030658">
    <property type="term" value="C:transport vesicle membrane"/>
    <property type="evidence" value="ECO:0007669"/>
    <property type="project" value="UniProtKB-SubCell"/>
</dbReference>
<feature type="domain" description="Tyrosine-protein phosphatase" evidence="14">
    <location>
        <begin position="654"/>
        <end position="822"/>
    </location>
</feature>
<dbReference type="Pfam" id="PF14948">
    <property type="entry name" value="RESP18"/>
    <property type="match status" value="1"/>
</dbReference>
<dbReference type="PROSITE" id="PS50055">
    <property type="entry name" value="TYR_PHOSPHATASE_PTP"/>
    <property type="match status" value="1"/>
</dbReference>
<dbReference type="PRINTS" id="PR00700">
    <property type="entry name" value="PRTYPHPHTASE"/>
</dbReference>
<dbReference type="SMART" id="SM00194">
    <property type="entry name" value="PTPc"/>
    <property type="match status" value="1"/>
</dbReference>
<dbReference type="PROSITE" id="PS50056">
    <property type="entry name" value="TYR_PHOSPHATASE_2"/>
    <property type="match status" value="1"/>
</dbReference>
<gene>
    <name evidence="16" type="primary">Ptprn</name>
    <name evidence="16" type="ORF">EOLROS_R10145</name>
</gene>
<dbReference type="SMART" id="SM00404">
    <property type="entry name" value="PTPc_motif"/>
    <property type="match status" value="1"/>
</dbReference>
<evidence type="ECO:0000256" key="10">
    <source>
        <dbReference type="ARBA" id="ARBA00025723"/>
    </source>
</evidence>
<feature type="non-terminal residue" evidence="16">
    <location>
        <position position="1"/>
    </location>
</feature>
<keyword evidence="9" id="KW-0968">Cytoplasmic vesicle</keyword>
<evidence type="ECO:0000256" key="12">
    <source>
        <dbReference type="SAM" id="MobiDB-lite"/>
    </source>
</evidence>
<name>A0A851XDQ7_EOLRO</name>
<dbReference type="InterPro" id="IPR038112">
    <property type="entry name" value="Receptor_IA-2_ectodomain_sf"/>
</dbReference>
<dbReference type="InterPro" id="IPR003595">
    <property type="entry name" value="Tyr_Pase_cat"/>
</dbReference>
<dbReference type="InterPro" id="IPR021613">
    <property type="entry name" value="Receptor_IA-2_dom"/>
</dbReference>
<accession>A0A851XDQ7</accession>
<evidence type="ECO:0000313" key="16">
    <source>
        <dbReference type="EMBL" id="NXD63683.1"/>
    </source>
</evidence>
<comment type="similarity">
    <text evidence="10">Belongs to the protein-tyrosine phosphatase family. Receptor class 8 subfamily.</text>
</comment>